<comment type="caution">
    <text evidence="5">The sequence shown here is derived from an EMBL/GenBank/DDBJ whole genome shotgun (WGS) entry which is preliminary data.</text>
</comment>
<name>A0A316TSU8_9BACT</name>
<evidence type="ECO:0000256" key="3">
    <source>
        <dbReference type="ARBA" id="ARBA00038054"/>
    </source>
</evidence>
<dbReference type="RefSeq" id="WP_109646532.1">
    <property type="nucleotide sequence ID" value="NZ_QGGB01000006.1"/>
</dbReference>
<dbReference type="AlphaFoldDB" id="A0A316TSU8"/>
<proteinExistence type="inferred from homology"/>
<evidence type="ECO:0000259" key="4">
    <source>
        <dbReference type="Pfam" id="PF01613"/>
    </source>
</evidence>
<accession>A0A316TSU8</accession>
<dbReference type="GO" id="GO:0016646">
    <property type="term" value="F:oxidoreductase activity, acting on the CH-NH group of donors, NAD or NADP as acceptor"/>
    <property type="evidence" value="ECO:0007669"/>
    <property type="project" value="UniProtKB-ARBA"/>
</dbReference>
<dbReference type="Gene3D" id="2.30.110.10">
    <property type="entry name" value="Electron Transport, Fmn-binding Protein, Chain A"/>
    <property type="match status" value="1"/>
</dbReference>
<reference evidence="5 6" key="1">
    <citation type="submission" date="2018-05" db="EMBL/GenBank/DDBJ databases">
        <title>Rhodohalobacter halophilus gen. nov., sp. nov., a moderately halophilic member of the family Balneolaceae.</title>
        <authorList>
            <person name="Liu Z.-W."/>
        </authorList>
    </citation>
    <scope>NUCLEOTIDE SEQUENCE [LARGE SCALE GENOMIC DNA]</scope>
    <source>
        <strain evidence="5 6">8A47</strain>
    </source>
</reference>
<dbReference type="PANTHER" id="PTHR43567">
    <property type="entry name" value="FLAVOREDOXIN-RELATED-RELATED"/>
    <property type="match status" value="1"/>
</dbReference>
<dbReference type="EMBL" id="QGGB01000006">
    <property type="protein sequence ID" value="PWN06419.1"/>
    <property type="molecule type" value="Genomic_DNA"/>
</dbReference>
<evidence type="ECO:0000313" key="5">
    <source>
        <dbReference type="EMBL" id="PWN06419.1"/>
    </source>
</evidence>
<evidence type="ECO:0000256" key="1">
    <source>
        <dbReference type="ARBA" id="ARBA00001917"/>
    </source>
</evidence>
<protein>
    <recommendedName>
        <fullName evidence="4">Flavin reductase like domain-containing protein</fullName>
    </recommendedName>
</protein>
<dbReference type="OrthoDB" id="1523782at2"/>
<dbReference type="InterPro" id="IPR002563">
    <property type="entry name" value="Flavin_Rdtase-like_dom"/>
</dbReference>
<dbReference type="SUPFAM" id="SSF50475">
    <property type="entry name" value="FMN-binding split barrel"/>
    <property type="match status" value="1"/>
</dbReference>
<evidence type="ECO:0000256" key="2">
    <source>
        <dbReference type="ARBA" id="ARBA00022630"/>
    </source>
</evidence>
<organism evidence="5 6">
    <name type="scientific">Rhodohalobacter mucosus</name>
    <dbReference type="NCBI Taxonomy" id="2079485"/>
    <lineage>
        <taxon>Bacteria</taxon>
        <taxon>Pseudomonadati</taxon>
        <taxon>Balneolota</taxon>
        <taxon>Balneolia</taxon>
        <taxon>Balneolales</taxon>
        <taxon>Balneolaceae</taxon>
        <taxon>Rhodohalobacter</taxon>
    </lineage>
</organism>
<dbReference type="Proteomes" id="UP000245533">
    <property type="component" value="Unassembled WGS sequence"/>
</dbReference>
<dbReference type="Pfam" id="PF01613">
    <property type="entry name" value="Flavin_Reduct"/>
    <property type="match status" value="1"/>
</dbReference>
<sequence length="194" mass="21865">MQTISTDHPIWERFFTVNPLVIVGSKEEDGRYDLAPKHMAFPMGWKNYFGFVCTPRHGTYQNIKRTGEFSVSYPKPSQVVITSLTATPRCDDDTKPGLAVLPQVPAETIDSVFVEDSYLQLECTLGKIIDGFGENSLITGRVVRAYVDEDSLRSEGKDDNDLIFNEPLLAYLAPGRYSVIKQSQSFPFPKDFKK</sequence>
<dbReference type="GO" id="GO:0010181">
    <property type="term" value="F:FMN binding"/>
    <property type="evidence" value="ECO:0007669"/>
    <property type="project" value="InterPro"/>
</dbReference>
<comment type="cofactor">
    <cofactor evidence="1">
        <name>FMN</name>
        <dbReference type="ChEBI" id="CHEBI:58210"/>
    </cofactor>
</comment>
<dbReference type="PANTHER" id="PTHR43567:SF1">
    <property type="entry name" value="FLAVOREDOXIN"/>
    <property type="match status" value="1"/>
</dbReference>
<dbReference type="InterPro" id="IPR012349">
    <property type="entry name" value="Split_barrel_FMN-bd"/>
</dbReference>
<keyword evidence="2" id="KW-0285">Flavoprotein</keyword>
<keyword evidence="6" id="KW-1185">Reference proteome</keyword>
<evidence type="ECO:0000313" key="6">
    <source>
        <dbReference type="Proteomes" id="UP000245533"/>
    </source>
</evidence>
<feature type="domain" description="Flavin reductase like" evidence="4">
    <location>
        <begin position="18"/>
        <end position="153"/>
    </location>
</feature>
<comment type="similarity">
    <text evidence="3">Belongs to the flavoredoxin family.</text>
</comment>
<dbReference type="InterPro" id="IPR052174">
    <property type="entry name" value="Flavoredoxin"/>
</dbReference>
<gene>
    <name evidence="5" type="ORF">DDZ15_07785</name>
</gene>